<sequence>MDNQKIIRWICPDPNCNLGRVIDTVPELLLHSQQQHKLIKFDKFREMIITFFDDSNLSRLQNEQHYLTIVNSIQTLITSLKDSLQNFENTFKQKLDEFYEQIHPRQMFVDITQAIMRQDDIEKEILNMYLNNYIKKFDISQKTQQQLDKLQSQILNFCQSQKPDLLGLFEKQLMFREPANVLKESQQIIPLIQIQQRTDQFDINKSSKEIIFENNFKIARAQNQKCFAYFKGVEEQKKVIMKVEIKILNNDDYIFNIGIVNAHHNLNDYDGCFLLTQTGTLLQERESQQSKLKVINGSIIKVRYAKKHPKKIFFQVDNNLNDKMQLNQELIQFYFIVIFKNVQVELL</sequence>
<dbReference type="EMBL" id="CAJJDN010000131">
    <property type="protein sequence ID" value="CAD8121287.1"/>
    <property type="molecule type" value="Genomic_DNA"/>
</dbReference>
<reference evidence="1" key="1">
    <citation type="submission" date="2021-01" db="EMBL/GenBank/DDBJ databases">
        <authorList>
            <consortium name="Genoscope - CEA"/>
            <person name="William W."/>
        </authorList>
    </citation>
    <scope>NUCLEOTIDE SEQUENCE</scope>
</reference>
<keyword evidence="2" id="KW-1185">Reference proteome</keyword>
<protein>
    <submittedName>
        <fullName evidence="1">Uncharacterized protein</fullName>
    </submittedName>
</protein>
<proteinExistence type="predicted"/>
<comment type="caution">
    <text evidence="1">The sequence shown here is derived from an EMBL/GenBank/DDBJ whole genome shotgun (WGS) entry which is preliminary data.</text>
</comment>
<organism evidence="1 2">
    <name type="scientific">Paramecium sonneborni</name>
    <dbReference type="NCBI Taxonomy" id="65129"/>
    <lineage>
        <taxon>Eukaryota</taxon>
        <taxon>Sar</taxon>
        <taxon>Alveolata</taxon>
        <taxon>Ciliophora</taxon>
        <taxon>Intramacronucleata</taxon>
        <taxon>Oligohymenophorea</taxon>
        <taxon>Peniculida</taxon>
        <taxon>Parameciidae</taxon>
        <taxon>Paramecium</taxon>
    </lineage>
</organism>
<gene>
    <name evidence="1" type="ORF">PSON_ATCC_30995.1.T1310085</name>
</gene>
<dbReference type="Proteomes" id="UP000692954">
    <property type="component" value="Unassembled WGS sequence"/>
</dbReference>
<dbReference type="AlphaFoldDB" id="A0A8S1R1V4"/>
<accession>A0A8S1R1V4</accession>
<evidence type="ECO:0000313" key="2">
    <source>
        <dbReference type="Proteomes" id="UP000692954"/>
    </source>
</evidence>
<evidence type="ECO:0000313" key="1">
    <source>
        <dbReference type="EMBL" id="CAD8121287.1"/>
    </source>
</evidence>
<name>A0A8S1R1V4_9CILI</name>
<dbReference type="OrthoDB" id="297462at2759"/>